<dbReference type="PROSITE" id="PS00662">
    <property type="entry name" value="T2SP_E"/>
    <property type="match status" value="1"/>
</dbReference>
<dbReference type="AlphaFoldDB" id="A0A482PKK5"/>
<dbReference type="PANTHER" id="PTHR30258">
    <property type="entry name" value="TYPE II SECRETION SYSTEM PROTEIN GSPE-RELATED"/>
    <property type="match status" value="1"/>
</dbReference>
<name>A0A482PKK5_CITRO</name>
<dbReference type="OMA" id="HCFSGYY"/>
<sequence>MNTTQLKALCQRYQGILLDADSEAVHVAVVDAPSHQLLDALHFATTKRIEIVCWTRQQMEGHLHQPQQTLPAVIPESSLSAATLLDKTLQAALTSRASDIHIEPAEHHFRIRLRIDGVLHSLPDIAKETGVALTARLKVLSHLDIAEHRLPQDGQFTVELNGAAVSFRIATLPCRQGEKVVLRLLHQVNQALEVTALGMHDTQLSAFNHALQQPQGLVLVTGPTGSGKTVTLYSALQSRNATEVNLCSVEDPVEIPLEGINQTQIHPRAGLTFQSVLRALLRQDPDVIMVGEIRDGETAEIAIKAAQTGHLVLSTLHTNSTCEALVRLQQMGVARWMLSSALTLVVAQRLVRKLCPHCRRLTDDPVRLPQAVCAMPLPRWLAPGCEHCYHGYYGRTALFEVLPISAGLRQQIANGATAEALEGYARQAGMLTLFESGCRAVDQGLTTFEELVRILGIPNER</sequence>
<protein>
    <submittedName>
        <fullName evidence="5">Type II secretion system protein GspE</fullName>
    </submittedName>
</protein>
<gene>
    <name evidence="5" type="primary">gspE</name>
    <name evidence="5" type="ORF">E2R62_22795</name>
</gene>
<keyword evidence="2" id="KW-0547">Nucleotide-binding</keyword>
<dbReference type="Gene3D" id="3.40.50.300">
    <property type="entry name" value="P-loop containing nucleotide triphosphate hydrolases"/>
    <property type="match status" value="1"/>
</dbReference>
<evidence type="ECO:0000256" key="2">
    <source>
        <dbReference type="ARBA" id="ARBA00022741"/>
    </source>
</evidence>
<evidence type="ECO:0000313" key="5">
    <source>
        <dbReference type="EMBL" id="QBY31365.1"/>
    </source>
</evidence>
<dbReference type="InterPro" id="IPR007831">
    <property type="entry name" value="T2SS_GspE_N"/>
</dbReference>
<dbReference type="CDD" id="cd01129">
    <property type="entry name" value="PulE-GspE-like"/>
    <property type="match status" value="1"/>
</dbReference>
<keyword evidence="3" id="KW-0067">ATP-binding</keyword>
<dbReference type="NCBIfam" id="NF007755">
    <property type="entry name" value="PRK10436.1"/>
    <property type="match status" value="1"/>
</dbReference>
<dbReference type="GO" id="GO:0016887">
    <property type="term" value="F:ATP hydrolysis activity"/>
    <property type="evidence" value="ECO:0007669"/>
    <property type="project" value="TreeGrafter"/>
</dbReference>
<proteinExistence type="inferred from homology"/>
<dbReference type="InterPro" id="IPR001482">
    <property type="entry name" value="T2SS/T4SS_dom"/>
</dbReference>
<dbReference type="PANTHER" id="PTHR30258:SF1">
    <property type="entry name" value="PROTEIN TRANSPORT PROTEIN HOFB HOMOLOG"/>
    <property type="match status" value="1"/>
</dbReference>
<reference evidence="5" key="1">
    <citation type="submission" date="2019-03" db="EMBL/GenBank/DDBJ databases">
        <title>Complete genome sequence of enteropathogenic Citrobacter rodentium strain DBS100.</title>
        <authorList>
            <person name="Popov G."/>
            <person name="Fiebig A."/>
            <person name="Shideler S."/>
            <person name="Coombes B."/>
            <person name="Savchenko A."/>
        </authorList>
    </citation>
    <scope>NUCLEOTIDE SEQUENCE</scope>
    <source>
        <strain evidence="5">DBS100</strain>
    </source>
</reference>
<dbReference type="Pfam" id="PF05157">
    <property type="entry name" value="MshEN"/>
    <property type="match status" value="1"/>
</dbReference>
<evidence type="ECO:0000256" key="3">
    <source>
        <dbReference type="ARBA" id="ARBA00022840"/>
    </source>
</evidence>
<organism evidence="5">
    <name type="scientific">Citrobacter rodentium</name>
    <dbReference type="NCBI Taxonomy" id="67825"/>
    <lineage>
        <taxon>Bacteria</taxon>
        <taxon>Pseudomonadati</taxon>
        <taxon>Pseudomonadota</taxon>
        <taxon>Gammaproteobacteria</taxon>
        <taxon>Enterobacterales</taxon>
        <taxon>Enterobacteriaceae</taxon>
        <taxon>Citrobacter</taxon>
    </lineage>
</organism>
<dbReference type="InterPro" id="IPR027417">
    <property type="entry name" value="P-loop_NTPase"/>
</dbReference>
<dbReference type="EMBL" id="CP038008">
    <property type="protein sequence ID" value="QBY31365.1"/>
    <property type="molecule type" value="Genomic_DNA"/>
</dbReference>
<dbReference type="Gene3D" id="3.30.450.90">
    <property type="match status" value="1"/>
</dbReference>
<feature type="domain" description="Bacterial type II secretion system protein E" evidence="4">
    <location>
        <begin position="281"/>
        <end position="295"/>
    </location>
</feature>
<dbReference type="Pfam" id="PF00437">
    <property type="entry name" value="T2SSE"/>
    <property type="match status" value="1"/>
</dbReference>
<dbReference type="GO" id="GO:0005524">
    <property type="term" value="F:ATP binding"/>
    <property type="evidence" value="ECO:0007669"/>
    <property type="project" value="UniProtKB-KW"/>
</dbReference>
<dbReference type="SUPFAM" id="SSF52540">
    <property type="entry name" value="P-loop containing nucleoside triphosphate hydrolases"/>
    <property type="match status" value="1"/>
</dbReference>
<evidence type="ECO:0000259" key="4">
    <source>
        <dbReference type="PROSITE" id="PS00662"/>
    </source>
</evidence>
<comment type="similarity">
    <text evidence="1">Belongs to the GSP E family.</text>
</comment>
<evidence type="ECO:0000256" key="1">
    <source>
        <dbReference type="ARBA" id="ARBA00006611"/>
    </source>
</evidence>
<accession>A0A482PKK5</accession>
<dbReference type="GO" id="GO:0005886">
    <property type="term" value="C:plasma membrane"/>
    <property type="evidence" value="ECO:0007669"/>
    <property type="project" value="TreeGrafter"/>
</dbReference>
<dbReference type="RefSeq" id="WP_012904495.1">
    <property type="nucleotide sequence ID" value="NZ_CAJTBI010000017.1"/>
</dbReference>